<comment type="caution">
    <text evidence="3">The sequence shown here is derived from an EMBL/GenBank/DDBJ whole genome shotgun (WGS) entry which is preliminary data.</text>
</comment>
<dbReference type="PROSITE" id="PS51375">
    <property type="entry name" value="PPR"/>
    <property type="match status" value="3"/>
</dbReference>
<dbReference type="GO" id="GO:0005739">
    <property type="term" value="C:mitochondrion"/>
    <property type="evidence" value="ECO:0007669"/>
    <property type="project" value="TreeGrafter"/>
</dbReference>
<feature type="repeat" description="PPR" evidence="2">
    <location>
        <begin position="71"/>
        <end position="105"/>
    </location>
</feature>
<dbReference type="Proteomes" id="UP001177140">
    <property type="component" value="Unassembled WGS sequence"/>
</dbReference>
<feature type="repeat" description="PPR" evidence="2">
    <location>
        <begin position="19"/>
        <end position="53"/>
    </location>
</feature>
<keyword evidence="1" id="KW-0677">Repeat</keyword>
<dbReference type="Gene3D" id="1.25.40.10">
    <property type="entry name" value="Tetratricopeptide repeat domain"/>
    <property type="match status" value="2"/>
</dbReference>
<feature type="repeat" description="PPR" evidence="2">
    <location>
        <begin position="116"/>
        <end position="150"/>
    </location>
</feature>
<name>A0AA41VB33_PAPNU</name>
<evidence type="ECO:0000256" key="1">
    <source>
        <dbReference type="ARBA" id="ARBA00022737"/>
    </source>
</evidence>
<dbReference type="GO" id="GO:0007005">
    <property type="term" value="P:mitochondrion organization"/>
    <property type="evidence" value="ECO:0007669"/>
    <property type="project" value="TreeGrafter"/>
</dbReference>
<dbReference type="GO" id="GO:0003729">
    <property type="term" value="F:mRNA binding"/>
    <property type="evidence" value="ECO:0007669"/>
    <property type="project" value="TreeGrafter"/>
</dbReference>
<dbReference type="Pfam" id="PF12854">
    <property type="entry name" value="PPR_1"/>
    <property type="match status" value="1"/>
</dbReference>
<evidence type="ECO:0008006" key="5">
    <source>
        <dbReference type="Google" id="ProtNLM"/>
    </source>
</evidence>
<organism evidence="3 4">
    <name type="scientific">Papaver nudicaule</name>
    <name type="common">Iceland poppy</name>
    <dbReference type="NCBI Taxonomy" id="74823"/>
    <lineage>
        <taxon>Eukaryota</taxon>
        <taxon>Viridiplantae</taxon>
        <taxon>Streptophyta</taxon>
        <taxon>Embryophyta</taxon>
        <taxon>Tracheophyta</taxon>
        <taxon>Spermatophyta</taxon>
        <taxon>Magnoliopsida</taxon>
        <taxon>Ranunculales</taxon>
        <taxon>Papaveraceae</taxon>
        <taxon>Papaveroideae</taxon>
        <taxon>Papaver</taxon>
    </lineage>
</organism>
<dbReference type="InterPro" id="IPR011990">
    <property type="entry name" value="TPR-like_helical_dom_sf"/>
</dbReference>
<dbReference type="PANTHER" id="PTHR47934">
    <property type="entry name" value="PENTATRICOPEPTIDE REPEAT-CONTAINING PROTEIN PET309, MITOCHONDRIAL"/>
    <property type="match status" value="1"/>
</dbReference>
<dbReference type="NCBIfam" id="TIGR00756">
    <property type="entry name" value="PPR"/>
    <property type="match status" value="3"/>
</dbReference>
<dbReference type="PANTHER" id="PTHR47934:SF6">
    <property type="entry name" value="MITOCHONDRIAL GROUP I INTRON SPLICING FACTOR CCM1-RELATED"/>
    <property type="match status" value="1"/>
</dbReference>
<dbReference type="AlphaFoldDB" id="A0AA41VB33"/>
<dbReference type="GO" id="GO:0006396">
    <property type="term" value="P:RNA processing"/>
    <property type="evidence" value="ECO:0007669"/>
    <property type="project" value="TreeGrafter"/>
</dbReference>
<proteinExistence type="predicted"/>
<evidence type="ECO:0000313" key="4">
    <source>
        <dbReference type="Proteomes" id="UP001177140"/>
    </source>
</evidence>
<dbReference type="InterPro" id="IPR002885">
    <property type="entry name" value="PPR_rpt"/>
</dbReference>
<keyword evidence="4" id="KW-1185">Reference proteome</keyword>
<accession>A0AA41VB33</accession>
<dbReference type="InterPro" id="IPR051114">
    <property type="entry name" value="Mito_RNA_Proc_CCM1"/>
</dbReference>
<dbReference type="Pfam" id="PF13041">
    <property type="entry name" value="PPR_2"/>
    <property type="match status" value="2"/>
</dbReference>
<protein>
    <recommendedName>
        <fullName evidence="5">Pentatricopeptide repeat-containing protein</fullName>
    </recommendedName>
</protein>
<evidence type="ECO:0000313" key="3">
    <source>
        <dbReference type="EMBL" id="MCL7038616.1"/>
    </source>
</evidence>
<reference evidence="3" key="1">
    <citation type="submission" date="2022-03" db="EMBL/GenBank/DDBJ databases">
        <title>A functionally conserved STORR gene fusion in Papaver species that diverged 16.8 million years ago.</title>
        <authorList>
            <person name="Catania T."/>
        </authorList>
    </citation>
    <scope>NUCLEOTIDE SEQUENCE</scope>
    <source>
        <strain evidence="3">S-191538</strain>
    </source>
</reference>
<sequence>MEEAKEWVKKMEESGVSPDCVTYNTLISGYSKAGNIWEAYGAMDEMLLKGLKMDIFTLNKTIAPEKGYDLDEVSYGTLIKGYFKEGDMDQALKLWDEMKKKEILPGVVTYNEKVVDAITYNTLIMGICRGGKFEDMLEFLSEMEEKKLGPDRYTFKGITRNLVEFGRTDEALEFLSKINETGKIPYRPCFAILEETISQELQKKNSQEVVACDLVDQDSSSGTTRTEHNDELFKEGKFKEADCILEEMTICEGKLRDANCVLEEMTNKVLST</sequence>
<dbReference type="EMBL" id="JAJJMA010192403">
    <property type="protein sequence ID" value="MCL7038616.1"/>
    <property type="molecule type" value="Genomic_DNA"/>
</dbReference>
<gene>
    <name evidence="3" type="ORF">MKW94_027737</name>
</gene>
<evidence type="ECO:0000256" key="2">
    <source>
        <dbReference type="PROSITE-ProRule" id="PRU00708"/>
    </source>
</evidence>